<dbReference type="RefSeq" id="WP_344199248.1">
    <property type="nucleotide sequence ID" value="NZ_BAAAME010000002.1"/>
</dbReference>
<dbReference type="SUPFAM" id="SSF53474">
    <property type="entry name" value="alpha/beta-Hydrolases"/>
    <property type="match status" value="1"/>
</dbReference>
<organism evidence="3 4">
    <name type="scientific">Aeromicrobium alkaliterrae</name>
    <dbReference type="NCBI Taxonomy" id="302168"/>
    <lineage>
        <taxon>Bacteria</taxon>
        <taxon>Bacillati</taxon>
        <taxon>Actinomycetota</taxon>
        <taxon>Actinomycetes</taxon>
        <taxon>Propionibacteriales</taxon>
        <taxon>Nocardioidaceae</taxon>
        <taxon>Aeromicrobium</taxon>
    </lineage>
</organism>
<feature type="domain" description="AB hydrolase-1" evidence="2">
    <location>
        <begin position="20"/>
        <end position="256"/>
    </location>
</feature>
<keyword evidence="3" id="KW-0378">Hydrolase</keyword>
<dbReference type="InterPro" id="IPR029058">
    <property type="entry name" value="AB_hydrolase_fold"/>
</dbReference>
<evidence type="ECO:0000313" key="4">
    <source>
        <dbReference type="Proteomes" id="UP001501057"/>
    </source>
</evidence>
<dbReference type="Gene3D" id="3.40.50.1820">
    <property type="entry name" value="alpha/beta hydrolase"/>
    <property type="match status" value="1"/>
</dbReference>
<protein>
    <submittedName>
        <fullName evidence="3">Alpha/beta hydrolase</fullName>
    </submittedName>
</protein>
<name>A0ABP4VTE4_9ACTN</name>
<comment type="caution">
    <text evidence="3">The sequence shown here is derived from an EMBL/GenBank/DDBJ whole genome shotgun (WGS) entry which is preliminary data.</text>
</comment>
<accession>A0ABP4VTE4</accession>
<dbReference type="EMBL" id="BAAAME010000002">
    <property type="protein sequence ID" value="GAA1734797.1"/>
    <property type="molecule type" value="Genomic_DNA"/>
</dbReference>
<comment type="similarity">
    <text evidence="1">Belongs to the AB hydrolase superfamily.</text>
</comment>
<dbReference type="GO" id="GO:0016787">
    <property type="term" value="F:hydrolase activity"/>
    <property type="evidence" value="ECO:0007669"/>
    <property type="project" value="UniProtKB-KW"/>
</dbReference>
<dbReference type="Proteomes" id="UP001501057">
    <property type="component" value="Unassembled WGS sequence"/>
</dbReference>
<gene>
    <name evidence="3" type="ORF">GCM10009710_14230</name>
</gene>
<evidence type="ECO:0000256" key="1">
    <source>
        <dbReference type="ARBA" id="ARBA00008645"/>
    </source>
</evidence>
<dbReference type="Pfam" id="PF12697">
    <property type="entry name" value="Abhydrolase_6"/>
    <property type="match status" value="1"/>
</dbReference>
<keyword evidence="4" id="KW-1185">Reference proteome</keyword>
<proteinExistence type="inferred from homology"/>
<dbReference type="PANTHER" id="PTHR43039">
    <property type="entry name" value="ESTERASE-RELATED"/>
    <property type="match status" value="1"/>
</dbReference>
<reference evidence="4" key="1">
    <citation type="journal article" date="2019" name="Int. J. Syst. Evol. Microbiol.">
        <title>The Global Catalogue of Microorganisms (GCM) 10K type strain sequencing project: providing services to taxonomists for standard genome sequencing and annotation.</title>
        <authorList>
            <consortium name="The Broad Institute Genomics Platform"/>
            <consortium name="The Broad Institute Genome Sequencing Center for Infectious Disease"/>
            <person name="Wu L."/>
            <person name="Ma J."/>
        </authorList>
    </citation>
    <scope>NUCLEOTIDE SEQUENCE [LARGE SCALE GENOMIC DNA]</scope>
    <source>
        <strain evidence="4">JCM 13518</strain>
    </source>
</reference>
<dbReference type="InterPro" id="IPR000073">
    <property type="entry name" value="AB_hydrolase_1"/>
</dbReference>
<sequence>MPRADLLNASVRGAEGAPAIVFVHGFGCGQHMWRHVAPSFEVDHRVVLLDLPGSGDADPSTYDPERHATLDGYRDDLAALLDELGLTSVALVGHSVSGMIGVLLQIARPDLVGRLVLVTPSARYIDEGSYVGGHSEADITELLDLMSRNHLGWQDPLATMVAGSPDSEAHGELDQAFCRTRPEVAAEFAAVTFRGDNRADLPLVSVPTLVLQSSDDVIAPEAAGEYVRDAIPGAAYEVVETRGHCPHLTAPEATTAAITRFLRA</sequence>
<evidence type="ECO:0000313" key="3">
    <source>
        <dbReference type="EMBL" id="GAA1734797.1"/>
    </source>
</evidence>
<dbReference type="PRINTS" id="PR00111">
    <property type="entry name" value="ABHYDROLASE"/>
</dbReference>
<evidence type="ECO:0000259" key="2">
    <source>
        <dbReference type="Pfam" id="PF12697"/>
    </source>
</evidence>